<dbReference type="InterPro" id="IPR036873">
    <property type="entry name" value="Rhodanese-like_dom_sf"/>
</dbReference>
<dbReference type="CDD" id="cd01449">
    <property type="entry name" value="TST_Repeat_2"/>
    <property type="match status" value="1"/>
</dbReference>
<dbReference type="GeneID" id="8295455"/>
<proteinExistence type="predicted"/>
<reference evidence="5 6" key="1">
    <citation type="journal article" date="2009" name="Genome Res.">
        <title>Comparative genomics of protoploid Saccharomycetaceae.</title>
        <authorList>
            <consortium name="The Genolevures Consortium"/>
            <person name="Souciet J.-L."/>
            <person name="Dujon B."/>
            <person name="Gaillardin C."/>
            <person name="Johnston M."/>
            <person name="Baret P.V."/>
            <person name="Cliften P."/>
            <person name="Sherman D.J."/>
            <person name="Weissenbach J."/>
            <person name="Westhof E."/>
            <person name="Wincker P."/>
            <person name="Jubin C."/>
            <person name="Poulain J."/>
            <person name="Barbe V."/>
            <person name="Segurens B."/>
            <person name="Artiguenave F."/>
            <person name="Anthouard V."/>
            <person name="Vacherie B."/>
            <person name="Val M.-E."/>
            <person name="Fulton R.S."/>
            <person name="Minx P."/>
            <person name="Wilson R."/>
            <person name="Durrens P."/>
            <person name="Jean G."/>
            <person name="Marck C."/>
            <person name="Martin T."/>
            <person name="Nikolski M."/>
            <person name="Rolland T."/>
            <person name="Seret M.-L."/>
            <person name="Casaregola S."/>
            <person name="Despons L."/>
            <person name="Fairhead C."/>
            <person name="Fischer G."/>
            <person name="Lafontaine I."/>
            <person name="Leh V."/>
            <person name="Lemaire M."/>
            <person name="de Montigny J."/>
            <person name="Neuveglise C."/>
            <person name="Thierry A."/>
            <person name="Blanc-Lenfle I."/>
            <person name="Bleykasten C."/>
            <person name="Diffels J."/>
            <person name="Fritsch E."/>
            <person name="Frangeul L."/>
            <person name="Goeffon A."/>
            <person name="Jauniaux N."/>
            <person name="Kachouri-Lafond R."/>
            <person name="Payen C."/>
            <person name="Potier S."/>
            <person name="Pribylova L."/>
            <person name="Ozanne C."/>
            <person name="Richard G.-F."/>
            <person name="Sacerdot C."/>
            <person name="Straub M.-L."/>
            <person name="Talla E."/>
        </authorList>
    </citation>
    <scope>NUCLEOTIDE SEQUENCE [LARGE SCALE GENOMIC DNA]</scope>
    <source>
        <strain evidence="6">ATCC 56472 / CBS 6340 / NRRL Y-8284</strain>
    </source>
</reference>
<organism evidence="5 6">
    <name type="scientific">Lachancea thermotolerans (strain ATCC 56472 / CBS 6340 / NRRL Y-8284)</name>
    <name type="common">Yeast</name>
    <name type="synonym">Kluyveromyces thermotolerans</name>
    <dbReference type="NCBI Taxonomy" id="559295"/>
    <lineage>
        <taxon>Eukaryota</taxon>
        <taxon>Fungi</taxon>
        <taxon>Dikarya</taxon>
        <taxon>Ascomycota</taxon>
        <taxon>Saccharomycotina</taxon>
        <taxon>Saccharomycetes</taxon>
        <taxon>Saccharomycetales</taxon>
        <taxon>Saccharomycetaceae</taxon>
        <taxon>Lachancea</taxon>
    </lineage>
</organism>
<feature type="domain" description="Rhodanese" evidence="4">
    <location>
        <begin position="20"/>
        <end position="137"/>
    </location>
</feature>
<feature type="domain" description="Rhodanese" evidence="4">
    <location>
        <begin position="177"/>
        <end position="297"/>
    </location>
</feature>
<dbReference type="AlphaFoldDB" id="C5DF22"/>
<evidence type="ECO:0000259" key="4">
    <source>
        <dbReference type="PROSITE" id="PS50206"/>
    </source>
</evidence>
<evidence type="ECO:0000313" key="5">
    <source>
        <dbReference type="EMBL" id="CAR22777.1"/>
    </source>
</evidence>
<dbReference type="KEGG" id="lth:KLTH0D11616g"/>
<sequence>MSLFKIISPKALAEKLQQEATRRIVAVDSTWYLPYLQKNAKKEFMELERLPNAVFFDIDGVKDANSPYPHMLPDAATFNASMSELGIRKNDILVVYDRVGNFSAPRCAWTLAVFGHELVYLLNNFPAYKAEGFPLDTTPRTSFSELEPSDYKSDADFTKQEVVSYEEIHKLVEDGKLAEVYNVFDARALPRFTGESSEPRPEIPSGHIPGAQPMPFTDVVKNGIFEMDSRLAAENLEKYLESSGCKYDPSKPTVAMCGTGVSGVIIKTALESAGIKHVKLYDGSWTEWALRSEPKYVAKGRS</sequence>
<dbReference type="PROSITE" id="PS00683">
    <property type="entry name" value="RHODANESE_2"/>
    <property type="match status" value="1"/>
</dbReference>
<dbReference type="eggNOG" id="KOG1529">
    <property type="taxonomic scope" value="Eukaryota"/>
</dbReference>
<dbReference type="PANTHER" id="PTHR11364:SF27">
    <property type="entry name" value="SULFURTRANSFERASE"/>
    <property type="match status" value="1"/>
</dbReference>
<protein>
    <recommendedName>
        <fullName evidence="3">Sulfurtransferase</fullName>
    </recommendedName>
</protein>
<name>C5DF22_LACTC</name>
<dbReference type="CDD" id="cd01448">
    <property type="entry name" value="TST_Repeat_1"/>
    <property type="match status" value="1"/>
</dbReference>
<dbReference type="HOGENOM" id="CLU_031618_3_0_1"/>
<evidence type="ECO:0000256" key="2">
    <source>
        <dbReference type="ARBA" id="ARBA00022737"/>
    </source>
</evidence>
<dbReference type="SUPFAM" id="SSF52821">
    <property type="entry name" value="Rhodanese/Cell cycle control phosphatase"/>
    <property type="match status" value="2"/>
</dbReference>
<keyword evidence="2" id="KW-0677">Repeat</keyword>
<dbReference type="Gene3D" id="3.40.250.10">
    <property type="entry name" value="Rhodanese-like domain"/>
    <property type="match status" value="2"/>
</dbReference>
<dbReference type="STRING" id="559295.C5DF22"/>
<dbReference type="InterPro" id="IPR001307">
    <property type="entry name" value="Thiosulphate_STrfase_CS"/>
</dbReference>
<keyword evidence="6" id="KW-1185">Reference proteome</keyword>
<dbReference type="GO" id="GO:0005739">
    <property type="term" value="C:mitochondrion"/>
    <property type="evidence" value="ECO:0007669"/>
    <property type="project" value="TreeGrafter"/>
</dbReference>
<dbReference type="GO" id="GO:0004792">
    <property type="term" value="F:thiosulfate-cyanide sulfurtransferase activity"/>
    <property type="evidence" value="ECO:0007669"/>
    <property type="project" value="InterPro"/>
</dbReference>
<gene>
    <name evidence="5" type="ordered locus">KLTH0D11616g</name>
</gene>
<dbReference type="InParanoid" id="C5DF22"/>
<dbReference type="InterPro" id="IPR001763">
    <property type="entry name" value="Rhodanese-like_dom"/>
</dbReference>
<dbReference type="RefSeq" id="XP_002553215.1">
    <property type="nucleotide sequence ID" value="XM_002553169.1"/>
</dbReference>
<dbReference type="OMA" id="NNNWFAS"/>
<dbReference type="Proteomes" id="UP000002036">
    <property type="component" value="Chromosome D"/>
</dbReference>
<dbReference type="OrthoDB" id="270167at2759"/>
<accession>C5DF22</accession>
<dbReference type="FunFam" id="3.40.250.10:FF:000070">
    <property type="entry name" value="Sulfurtransferase"/>
    <property type="match status" value="1"/>
</dbReference>
<dbReference type="SMART" id="SM00450">
    <property type="entry name" value="RHOD"/>
    <property type="match status" value="2"/>
</dbReference>
<dbReference type="EMBL" id="CU928168">
    <property type="protein sequence ID" value="CAR22777.1"/>
    <property type="molecule type" value="Genomic_DNA"/>
</dbReference>
<evidence type="ECO:0000256" key="1">
    <source>
        <dbReference type="ARBA" id="ARBA00022679"/>
    </source>
</evidence>
<dbReference type="Pfam" id="PF00581">
    <property type="entry name" value="Rhodanese"/>
    <property type="match status" value="1"/>
</dbReference>
<evidence type="ECO:0000313" key="6">
    <source>
        <dbReference type="Proteomes" id="UP000002036"/>
    </source>
</evidence>
<keyword evidence="1 3" id="KW-0808">Transferase</keyword>
<dbReference type="PANTHER" id="PTHR11364">
    <property type="entry name" value="THIOSULFATE SULFERTANSFERASE"/>
    <property type="match status" value="1"/>
</dbReference>
<dbReference type="FunFam" id="3.40.250.10:FF:000069">
    <property type="entry name" value="Sulfurtransferase"/>
    <property type="match status" value="1"/>
</dbReference>
<evidence type="ECO:0000256" key="3">
    <source>
        <dbReference type="RuleBase" id="RU000507"/>
    </source>
</evidence>
<dbReference type="PROSITE" id="PS50206">
    <property type="entry name" value="RHODANESE_3"/>
    <property type="match status" value="2"/>
</dbReference>
<dbReference type="InterPro" id="IPR045078">
    <property type="entry name" value="TST/MPST-like"/>
</dbReference>
<dbReference type="FunCoup" id="C5DF22">
    <property type="interactions" value="480"/>
</dbReference>